<keyword evidence="2" id="KW-1185">Reference proteome</keyword>
<dbReference type="AlphaFoldDB" id="A0A0S4JVU5"/>
<sequence>MRTSTVFRRAPLRAVAIRDAMNIAVAVSPILDGKLQKRTPSSIHSSIGWKLGSFLQPSVATSAQAEMATASSIPDGVDAAFSSLQINKTTVSGFVESIDSGVDEQNFPVLQLVLRLTNEKAPLFVRTRVSPEEIAAPTLTRKEARRYKKSVARPHQKQPSAVEAREFVTQFLEKDVLVEGSLRLKPQVDDLTGVGHYVPVVVIPEGELFIAISRR</sequence>
<gene>
    <name evidence="1" type="ORF">BSAL_47770</name>
</gene>
<proteinExistence type="predicted"/>
<dbReference type="Gene3D" id="2.40.50.140">
    <property type="entry name" value="Nucleic acid-binding proteins"/>
    <property type="match status" value="1"/>
</dbReference>
<protein>
    <submittedName>
        <fullName evidence="1">Uncharacterized protein</fullName>
    </submittedName>
</protein>
<accession>A0A0S4JVU5</accession>
<evidence type="ECO:0000313" key="1">
    <source>
        <dbReference type="EMBL" id="CUG94355.1"/>
    </source>
</evidence>
<evidence type="ECO:0000313" key="2">
    <source>
        <dbReference type="Proteomes" id="UP000051952"/>
    </source>
</evidence>
<reference evidence="2" key="1">
    <citation type="submission" date="2015-09" db="EMBL/GenBank/DDBJ databases">
        <authorList>
            <consortium name="Pathogen Informatics"/>
        </authorList>
    </citation>
    <scope>NUCLEOTIDE SEQUENCE [LARGE SCALE GENOMIC DNA]</scope>
    <source>
        <strain evidence="2">Lake Konstanz</strain>
    </source>
</reference>
<dbReference type="InterPro" id="IPR012340">
    <property type="entry name" value="NA-bd_OB-fold"/>
</dbReference>
<name>A0A0S4JVU5_BODSA</name>
<dbReference type="Proteomes" id="UP000051952">
    <property type="component" value="Unassembled WGS sequence"/>
</dbReference>
<dbReference type="VEuPathDB" id="TriTrypDB:BSAL_47770"/>
<organism evidence="1 2">
    <name type="scientific">Bodo saltans</name>
    <name type="common">Flagellated protozoan</name>
    <dbReference type="NCBI Taxonomy" id="75058"/>
    <lineage>
        <taxon>Eukaryota</taxon>
        <taxon>Discoba</taxon>
        <taxon>Euglenozoa</taxon>
        <taxon>Kinetoplastea</taxon>
        <taxon>Metakinetoplastina</taxon>
        <taxon>Eubodonida</taxon>
        <taxon>Bodonidae</taxon>
        <taxon>Bodo</taxon>
    </lineage>
</organism>
<dbReference type="EMBL" id="CYKH01002240">
    <property type="protein sequence ID" value="CUG94355.1"/>
    <property type="molecule type" value="Genomic_DNA"/>
</dbReference>